<dbReference type="Gene3D" id="3.40.630.30">
    <property type="match status" value="1"/>
</dbReference>
<dbReference type="PANTHER" id="PTHR43415">
    <property type="entry name" value="SPERMIDINE N(1)-ACETYLTRANSFERASE"/>
    <property type="match status" value="1"/>
</dbReference>
<proteinExistence type="predicted"/>
<gene>
    <name evidence="2" type="ORF">D5281_07560</name>
</gene>
<dbReference type="InterPro" id="IPR016181">
    <property type="entry name" value="Acyl_CoA_acyltransferase"/>
</dbReference>
<name>A0A9X5BEK5_9FIRM</name>
<dbReference type="Pfam" id="PF00583">
    <property type="entry name" value="Acetyltransf_1"/>
    <property type="match status" value="1"/>
</dbReference>
<keyword evidence="3" id="KW-1185">Reference proteome</keyword>
<dbReference type="PROSITE" id="PS51186">
    <property type="entry name" value="GNAT"/>
    <property type="match status" value="1"/>
</dbReference>
<dbReference type="PANTHER" id="PTHR43415:SF3">
    <property type="entry name" value="GNAT-FAMILY ACETYLTRANSFERASE"/>
    <property type="match status" value="1"/>
</dbReference>
<dbReference type="SUPFAM" id="SSF55729">
    <property type="entry name" value="Acyl-CoA N-acyltransferases (Nat)"/>
    <property type="match status" value="1"/>
</dbReference>
<dbReference type="EMBL" id="QZDT01000008">
    <property type="protein sequence ID" value="NBJ92460.1"/>
    <property type="molecule type" value="Genomic_DNA"/>
</dbReference>
<sequence>MEFQEKAFQSKNGNQYLLRSPREEDAGIMLAYLKKTAQETERGLSYPEEMDMSIEEEADFIKHFLEDERSMMISVYDDDKLVGGASLSSVGEKQKIRHRASIGIALLKDVWGQGIGRSLMTELLSFAKEAGYVQIELEVVADNVSAIGLYESLGFVTYGRRPNFFRLKDGNYVEGILMVLACNKLP</sequence>
<evidence type="ECO:0000313" key="2">
    <source>
        <dbReference type="EMBL" id="NBJ92460.1"/>
    </source>
</evidence>
<dbReference type="GO" id="GO:0016747">
    <property type="term" value="F:acyltransferase activity, transferring groups other than amino-acyl groups"/>
    <property type="evidence" value="ECO:0007669"/>
    <property type="project" value="InterPro"/>
</dbReference>
<dbReference type="CDD" id="cd04301">
    <property type="entry name" value="NAT_SF"/>
    <property type="match status" value="1"/>
</dbReference>
<reference evidence="2" key="1">
    <citation type="submission" date="2018-09" db="EMBL/GenBank/DDBJ databases">
        <title>Murine metabolic-syndrome-specific gut microbial biobank.</title>
        <authorList>
            <person name="Liu C."/>
        </authorList>
    </citation>
    <scope>NUCLEOTIDE SEQUENCE</scope>
    <source>
        <strain evidence="2">D42-62</strain>
    </source>
</reference>
<dbReference type="OrthoDB" id="948250at2"/>
<evidence type="ECO:0000259" key="1">
    <source>
        <dbReference type="PROSITE" id="PS51186"/>
    </source>
</evidence>
<evidence type="ECO:0000313" key="3">
    <source>
        <dbReference type="Proteomes" id="UP001154420"/>
    </source>
</evidence>
<dbReference type="Proteomes" id="UP001154420">
    <property type="component" value="Unassembled WGS sequence"/>
</dbReference>
<dbReference type="RefSeq" id="WP_160559548.1">
    <property type="nucleotide sequence ID" value="NZ_QZDT01000008.1"/>
</dbReference>
<accession>A0A9X5BEK5</accession>
<comment type="caution">
    <text evidence="2">The sequence shown here is derived from an EMBL/GenBank/DDBJ whole genome shotgun (WGS) entry which is preliminary data.</text>
</comment>
<dbReference type="AlphaFoldDB" id="A0A9X5BEK5"/>
<protein>
    <submittedName>
        <fullName evidence="2">GNAT family N-acetyltransferase</fullName>
    </submittedName>
</protein>
<feature type="domain" description="N-acetyltransferase" evidence="1">
    <location>
        <begin position="16"/>
        <end position="183"/>
    </location>
</feature>
<dbReference type="InterPro" id="IPR000182">
    <property type="entry name" value="GNAT_dom"/>
</dbReference>
<organism evidence="2 3">
    <name type="scientific">Parablautia muri</name>
    <dbReference type="NCBI Taxonomy" id="2320879"/>
    <lineage>
        <taxon>Bacteria</taxon>
        <taxon>Bacillati</taxon>
        <taxon>Bacillota</taxon>
        <taxon>Clostridia</taxon>
        <taxon>Lachnospirales</taxon>
        <taxon>Lachnospiraceae</taxon>
        <taxon>Parablautia</taxon>
    </lineage>
</organism>